<keyword evidence="12" id="KW-1185">Reference proteome</keyword>
<evidence type="ECO:0000256" key="6">
    <source>
        <dbReference type="ARBA" id="ARBA00023163"/>
    </source>
</evidence>
<dbReference type="GeneID" id="112279878"/>
<reference evidence="11" key="3">
    <citation type="submission" date="2020-12" db="UniProtKB">
        <authorList>
            <consortium name="EnsemblPlants"/>
        </authorList>
    </citation>
    <scope>IDENTIFICATION</scope>
</reference>
<keyword evidence="2" id="KW-0863">Zinc-finger</keyword>
<reference evidence="10 12" key="2">
    <citation type="journal article" date="2018" name="Plant J.">
        <title>The Physcomitrella patens chromosome-scale assembly reveals moss genome structure and evolution.</title>
        <authorList>
            <person name="Lang D."/>
            <person name="Ullrich K.K."/>
            <person name="Murat F."/>
            <person name="Fuchs J."/>
            <person name="Jenkins J."/>
            <person name="Haas F.B."/>
            <person name="Piednoel M."/>
            <person name="Gundlach H."/>
            <person name="Van Bel M."/>
            <person name="Meyberg R."/>
            <person name="Vives C."/>
            <person name="Morata J."/>
            <person name="Symeonidi A."/>
            <person name="Hiss M."/>
            <person name="Muchero W."/>
            <person name="Kamisugi Y."/>
            <person name="Saleh O."/>
            <person name="Blanc G."/>
            <person name="Decker E.L."/>
            <person name="van Gessel N."/>
            <person name="Grimwood J."/>
            <person name="Hayes R.D."/>
            <person name="Graham S.W."/>
            <person name="Gunter L.E."/>
            <person name="McDaniel S.F."/>
            <person name="Hoernstein S.N.W."/>
            <person name="Larsson A."/>
            <person name="Li F.W."/>
            <person name="Perroud P.F."/>
            <person name="Phillips J."/>
            <person name="Ranjan P."/>
            <person name="Rokshar D.S."/>
            <person name="Rothfels C.J."/>
            <person name="Schneider L."/>
            <person name="Shu S."/>
            <person name="Stevenson D.W."/>
            <person name="Thummler F."/>
            <person name="Tillich M."/>
            <person name="Villarreal Aguilar J.C."/>
            <person name="Widiez T."/>
            <person name="Wong G.K."/>
            <person name="Wymore A."/>
            <person name="Zhang Y."/>
            <person name="Zimmer A.D."/>
            <person name="Quatrano R.S."/>
            <person name="Mayer K.F.X."/>
            <person name="Goodstein D."/>
            <person name="Casacuberta J.M."/>
            <person name="Vandepoele K."/>
            <person name="Reski R."/>
            <person name="Cuming A.C."/>
            <person name="Tuskan G.A."/>
            <person name="Maumus F."/>
            <person name="Salse J."/>
            <person name="Schmutz J."/>
            <person name="Rensing S.A."/>
        </authorList>
    </citation>
    <scope>NUCLEOTIDE SEQUENCE [LARGE SCALE GENOMIC DNA]</scope>
    <source>
        <strain evidence="11 12">cv. Gransden 2004</strain>
    </source>
</reference>
<keyword evidence="4" id="KW-0805">Transcription regulation</keyword>
<feature type="compositionally biased region" description="Basic and acidic residues" evidence="8">
    <location>
        <begin position="135"/>
        <end position="156"/>
    </location>
</feature>
<feature type="compositionally biased region" description="Polar residues" evidence="8">
    <location>
        <begin position="576"/>
        <end position="590"/>
    </location>
</feature>
<evidence type="ECO:0000256" key="7">
    <source>
        <dbReference type="ARBA" id="ARBA00023242"/>
    </source>
</evidence>
<evidence type="ECO:0000256" key="2">
    <source>
        <dbReference type="ARBA" id="ARBA00022771"/>
    </source>
</evidence>
<keyword evidence="1" id="KW-0479">Metal-binding</keyword>
<dbReference type="Pfam" id="PF02701">
    <property type="entry name" value="Zn_ribbon_Dof"/>
    <property type="match status" value="1"/>
</dbReference>
<feature type="region of interest" description="Disordered" evidence="8">
    <location>
        <begin position="557"/>
        <end position="590"/>
    </location>
</feature>
<dbReference type="InterPro" id="IPR003851">
    <property type="entry name" value="Znf_Dof"/>
</dbReference>
<dbReference type="EMBL" id="ABEU02000003">
    <property type="protein sequence ID" value="PNR56842.1"/>
    <property type="molecule type" value="Genomic_DNA"/>
</dbReference>
<evidence type="ECO:0000259" key="9">
    <source>
        <dbReference type="PROSITE" id="PS50884"/>
    </source>
</evidence>
<dbReference type="EnsemblPlants" id="Pp3c3_950V3.1">
    <property type="protein sequence ID" value="Pp3c3_950V3.1"/>
    <property type="gene ID" value="Pp3c3_950"/>
</dbReference>
<feature type="domain" description="Dof-type" evidence="9">
    <location>
        <begin position="215"/>
        <end position="269"/>
    </location>
</feature>
<reference evidence="10 12" key="1">
    <citation type="journal article" date="2008" name="Science">
        <title>The Physcomitrella genome reveals evolutionary insights into the conquest of land by plants.</title>
        <authorList>
            <person name="Rensing S."/>
            <person name="Lang D."/>
            <person name="Zimmer A."/>
            <person name="Terry A."/>
            <person name="Salamov A."/>
            <person name="Shapiro H."/>
            <person name="Nishiyama T."/>
            <person name="Perroud P.-F."/>
            <person name="Lindquist E."/>
            <person name="Kamisugi Y."/>
            <person name="Tanahashi T."/>
            <person name="Sakakibara K."/>
            <person name="Fujita T."/>
            <person name="Oishi K."/>
            <person name="Shin-I T."/>
            <person name="Kuroki Y."/>
            <person name="Toyoda A."/>
            <person name="Suzuki Y."/>
            <person name="Hashimoto A."/>
            <person name="Yamaguchi K."/>
            <person name="Sugano A."/>
            <person name="Kohara Y."/>
            <person name="Fujiyama A."/>
            <person name="Anterola A."/>
            <person name="Aoki S."/>
            <person name="Ashton N."/>
            <person name="Barbazuk W.B."/>
            <person name="Barker E."/>
            <person name="Bennetzen J."/>
            <person name="Bezanilla M."/>
            <person name="Blankenship R."/>
            <person name="Cho S.H."/>
            <person name="Dutcher S."/>
            <person name="Estelle M."/>
            <person name="Fawcett J.A."/>
            <person name="Gundlach H."/>
            <person name="Hanada K."/>
            <person name="Heyl A."/>
            <person name="Hicks K.A."/>
            <person name="Hugh J."/>
            <person name="Lohr M."/>
            <person name="Mayer K."/>
            <person name="Melkozernov A."/>
            <person name="Murata T."/>
            <person name="Nelson D."/>
            <person name="Pils B."/>
            <person name="Prigge M."/>
            <person name="Reiss B."/>
            <person name="Renner T."/>
            <person name="Rombauts S."/>
            <person name="Rushton P."/>
            <person name="Sanderfoot A."/>
            <person name="Schween G."/>
            <person name="Shiu S.-H."/>
            <person name="Stueber K."/>
            <person name="Theodoulou F.L."/>
            <person name="Tu H."/>
            <person name="Van de Peer Y."/>
            <person name="Verrier P.J."/>
            <person name="Waters E."/>
            <person name="Wood A."/>
            <person name="Yang L."/>
            <person name="Cove D."/>
            <person name="Cuming A."/>
            <person name="Hasebe M."/>
            <person name="Lucas S."/>
            <person name="Mishler D.B."/>
            <person name="Reski R."/>
            <person name="Grigoriev I."/>
            <person name="Quatrano R.S."/>
            <person name="Boore J.L."/>
        </authorList>
    </citation>
    <scope>NUCLEOTIDE SEQUENCE [LARGE SCALE GENOMIC DNA]</scope>
    <source>
        <strain evidence="11 12">cv. Gransden 2004</strain>
    </source>
</reference>
<evidence type="ECO:0000256" key="3">
    <source>
        <dbReference type="ARBA" id="ARBA00022833"/>
    </source>
</evidence>
<dbReference type="Gramene" id="Pp3c3_950V3.2">
    <property type="protein sequence ID" value="Pp3c3_950V3.2"/>
    <property type="gene ID" value="Pp3c3_950"/>
</dbReference>
<protein>
    <recommendedName>
        <fullName evidence="9">Dof-type domain-containing protein</fullName>
    </recommendedName>
</protein>
<evidence type="ECO:0000256" key="8">
    <source>
        <dbReference type="SAM" id="MobiDB-lite"/>
    </source>
</evidence>
<dbReference type="EnsemblPlants" id="Pp3c3_950V3.2">
    <property type="protein sequence ID" value="Pp3c3_950V3.2"/>
    <property type="gene ID" value="Pp3c3_950"/>
</dbReference>
<feature type="region of interest" description="Disordered" evidence="8">
    <location>
        <begin position="307"/>
        <end position="339"/>
    </location>
</feature>
<sequence>MSSEKLCDRREGLLLLSANPKFCAGVKFPGLTNRVVSDSLYQELPSEEGKGVALDVVEQATMPDPFEWTLGVQPGCPKATMDPEIKLFGQTIGVASSRADAGADAGVLKPTSASPPWNTARSSKQDGGDSSLFRNENEGGVVEKLRTARSSSRDEFLQPPKSTELVPGNRSTMIFSLGASDSEGAHSDELKDQGEGDHSQYLGDDKHLQKPDKVVSCPRCDSLETKFCYYNNYNINQPRHFCKNCQRYWTAGGTLRNVPVGAGRRKNKHGVVQRDCTEASVNCSIQSDSSDSASQLLPCALGSPTSQKAGSSLKHSQPKRLVGQGSPMRSPRSTMSFSQDSGITLPPPFSLHRNGPIPYQSFSSSQGFLTSGSEVYTVGSSDSSSVTIGQRIARFPSVNGMDKDCSRSSLSGQLQATHSLRSMTTVYNPSLQLESSSGMHRSVLPPGSSGWPGNGAPAGLHSGEWPHNHLELDGKHSTQVVGTTYNTATTLPATSSWSAANAQWGATQWGAGVSHLSNPAQMPTQVWPGGQQPMAPNATPLDHSVVAVLSTLGKRGLSDEGSSMWPSKALRPHGSRSLNSWSMSGKDQSEVNSSGNALNLFRPKLEIGVACETKDSFVSRHFTTVPPARPVPFQVTI</sequence>
<feature type="compositionally biased region" description="Polar residues" evidence="8">
    <location>
        <begin position="111"/>
        <end position="122"/>
    </location>
</feature>
<dbReference type="OrthoDB" id="1927254at2759"/>
<accession>A0A2K1KSS2</accession>
<dbReference type="PROSITE" id="PS01361">
    <property type="entry name" value="ZF_DOF_1"/>
    <property type="match status" value="1"/>
</dbReference>
<dbReference type="GO" id="GO:0003677">
    <property type="term" value="F:DNA binding"/>
    <property type="evidence" value="ECO:0000318"/>
    <property type="project" value="GO_Central"/>
</dbReference>
<dbReference type="InterPro" id="IPR045174">
    <property type="entry name" value="Dof"/>
</dbReference>
<proteinExistence type="predicted"/>
<evidence type="ECO:0000313" key="12">
    <source>
        <dbReference type="Proteomes" id="UP000006727"/>
    </source>
</evidence>
<feature type="compositionally biased region" description="Basic and acidic residues" evidence="8">
    <location>
        <begin position="183"/>
        <end position="211"/>
    </location>
</feature>
<keyword evidence="3" id="KW-0862">Zinc</keyword>
<dbReference type="RefSeq" id="XP_024370377.1">
    <property type="nucleotide sequence ID" value="XM_024514609.2"/>
</dbReference>
<keyword evidence="5" id="KW-0238">DNA-binding</keyword>
<evidence type="ECO:0000256" key="4">
    <source>
        <dbReference type="ARBA" id="ARBA00023015"/>
    </source>
</evidence>
<keyword evidence="7" id="KW-0539">Nucleus</keyword>
<dbReference type="PANTHER" id="PTHR31089">
    <property type="entry name" value="CYCLIC DOF FACTOR 2"/>
    <property type="match status" value="1"/>
</dbReference>
<evidence type="ECO:0000256" key="1">
    <source>
        <dbReference type="ARBA" id="ARBA00022723"/>
    </source>
</evidence>
<keyword evidence="6" id="KW-0804">Transcription</keyword>
<dbReference type="AlphaFoldDB" id="A0A2K1KSS2"/>
<dbReference type="PROSITE" id="PS50884">
    <property type="entry name" value="ZF_DOF_2"/>
    <property type="match status" value="1"/>
</dbReference>
<dbReference type="Proteomes" id="UP000006727">
    <property type="component" value="Chromosome 3"/>
</dbReference>
<dbReference type="PANTHER" id="PTHR31089:SF22">
    <property type="entry name" value="CYCLIC DOF FACTOR 4"/>
    <property type="match status" value="1"/>
</dbReference>
<dbReference type="GO" id="GO:0003700">
    <property type="term" value="F:DNA-binding transcription factor activity"/>
    <property type="evidence" value="ECO:0000318"/>
    <property type="project" value="GO_Central"/>
</dbReference>
<dbReference type="Gramene" id="Pp3c3_950V3.1">
    <property type="protein sequence ID" value="Pp3c3_950V3.1"/>
    <property type="gene ID" value="Pp3c3_950"/>
</dbReference>
<evidence type="ECO:0000313" key="11">
    <source>
        <dbReference type="EnsemblPlants" id="Pp3c3_950V3.1"/>
    </source>
</evidence>
<evidence type="ECO:0000313" key="10">
    <source>
        <dbReference type="EMBL" id="PNR56842.1"/>
    </source>
</evidence>
<evidence type="ECO:0000256" key="5">
    <source>
        <dbReference type="ARBA" id="ARBA00023125"/>
    </source>
</evidence>
<organism evidence="10">
    <name type="scientific">Physcomitrium patens</name>
    <name type="common">Spreading-leaved earth moss</name>
    <name type="synonym">Physcomitrella patens</name>
    <dbReference type="NCBI Taxonomy" id="3218"/>
    <lineage>
        <taxon>Eukaryota</taxon>
        <taxon>Viridiplantae</taxon>
        <taxon>Streptophyta</taxon>
        <taxon>Embryophyta</taxon>
        <taxon>Bryophyta</taxon>
        <taxon>Bryophytina</taxon>
        <taxon>Bryopsida</taxon>
        <taxon>Funariidae</taxon>
        <taxon>Funariales</taxon>
        <taxon>Funariaceae</taxon>
        <taxon>Physcomitrium</taxon>
    </lineage>
</organism>
<name>A0A2K1KSS2_PHYPA</name>
<dbReference type="PaxDb" id="3218-PP1S1_286V6.1"/>
<gene>
    <name evidence="11" type="primary">LOC112279878</name>
    <name evidence="10" type="ORF">PHYPA_003834</name>
</gene>
<feature type="region of interest" description="Disordered" evidence="8">
    <location>
        <begin position="105"/>
        <end position="211"/>
    </location>
</feature>
<dbReference type="GO" id="GO:0008270">
    <property type="term" value="F:zinc ion binding"/>
    <property type="evidence" value="ECO:0007669"/>
    <property type="project" value="UniProtKB-KW"/>
</dbReference>